<evidence type="ECO:0000256" key="1">
    <source>
        <dbReference type="ARBA" id="ARBA00006432"/>
    </source>
</evidence>
<dbReference type="PANTHER" id="PTHR43201">
    <property type="entry name" value="ACYL-COA SYNTHETASE"/>
    <property type="match status" value="1"/>
</dbReference>
<evidence type="ECO:0000259" key="5">
    <source>
        <dbReference type="Pfam" id="PF00501"/>
    </source>
</evidence>
<evidence type="ECO:0000313" key="7">
    <source>
        <dbReference type="EMBL" id="PZF77812.1"/>
    </source>
</evidence>
<evidence type="ECO:0000259" key="6">
    <source>
        <dbReference type="Pfam" id="PF13193"/>
    </source>
</evidence>
<comment type="caution">
    <text evidence="7">The sequence shown here is derived from an EMBL/GenBank/DDBJ whole genome shotgun (WGS) entry which is preliminary data.</text>
</comment>
<dbReference type="AlphaFoldDB" id="A0A2W2AVS6"/>
<dbReference type="GO" id="GO:0006631">
    <property type="term" value="P:fatty acid metabolic process"/>
    <property type="evidence" value="ECO:0007669"/>
    <property type="project" value="TreeGrafter"/>
</dbReference>
<dbReference type="RefSeq" id="WP_111196560.1">
    <property type="nucleotide sequence ID" value="NZ_QKVK01000002.1"/>
</dbReference>
<dbReference type="CDD" id="cd05926">
    <property type="entry name" value="FACL_fum10p_like"/>
    <property type="match status" value="1"/>
</dbReference>
<dbReference type="InterPro" id="IPR045310">
    <property type="entry name" value="Pcs60-like"/>
</dbReference>
<dbReference type="Pfam" id="PF13193">
    <property type="entry name" value="AMP-binding_C"/>
    <property type="match status" value="1"/>
</dbReference>
<keyword evidence="2" id="KW-0436">Ligase</keyword>
<dbReference type="InterPro" id="IPR020845">
    <property type="entry name" value="AMP-binding_CS"/>
</dbReference>
<name>A0A2W2AVS6_9HYPH</name>
<dbReference type="EMBL" id="QKVK01000002">
    <property type="protein sequence ID" value="PZF77812.1"/>
    <property type="molecule type" value="Genomic_DNA"/>
</dbReference>
<dbReference type="InterPro" id="IPR000873">
    <property type="entry name" value="AMP-dep_synth/lig_dom"/>
</dbReference>
<dbReference type="Gene3D" id="3.30.300.30">
    <property type="match status" value="1"/>
</dbReference>
<keyword evidence="4" id="KW-0067">ATP-binding</keyword>
<evidence type="ECO:0000256" key="2">
    <source>
        <dbReference type="ARBA" id="ARBA00022598"/>
    </source>
</evidence>
<reference evidence="8" key="1">
    <citation type="submission" date="2018-06" db="EMBL/GenBank/DDBJ databases">
        <title>Aestuariibacter litoralis strain KCTC 52945T.</title>
        <authorList>
            <person name="Li X."/>
            <person name="Salam N."/>
            <person name="Li J.-L."/>
            <person name="Chen Y.-M."/>
            <person name="Yang Z.-W."/>
            <person name="Zhang L.-Y."/>
            <person name="Han M.-X."/>
            <person name="Xiao M."/>
            <person name="Li W.-J."/>
        </authorList>
    </citation>
    <scope>NUCLEOTIDE SEQUENCE [LARGE SCALE GENOMIC DNA]</scope>
    <source>
        <strain evidence="8">KCTC 52945</strain>
    </source>
</reference>
<dbReference type="PROSITE" id="PS00455">
    <property type="entry name" value="AMP_BINDING"/>
    <property type="match status" value="1"/>
</dbReference>
<dbReference type="GO" id="GO:0005524">
    <property type="term" value="F:ATP binding"/>
    <property type="evidence" value="ECO:0007669"/>
    <property type="project" value="UniProtKB-KW"/>
</dbReference>
<dbReference type="InterPro" id="IPR042099">
    <property type="entry name" value="ANL_N_sf"/>
</dbReference>
<evidence type="ECO:0000313" key="8">
    <source>
        <dbReference type="Proteomes" id="UP000248795"/>
    </source>
</evidence>
<dbReference type="PANTHER" id="PTHR43201:SF5">
    <property type="entry name" value="MEDIUM-CHAIN ACYL-COA LIGASE ACSF2, MITOCHONDRIAL"/>
    <property type="match status" value="1"/>
</dbReference>
<dbReference type="InterPro" id="IPR045851">
    <property type="entry name" value="AMP-bd_C_sf"/>
</dbReference>
<dbReference type="InterPro" id="IPR025110">
    <property type="entry name" value="AMP-bd_C"/>
</dbReference>
<dbReference type="Gene3D" id="3.40.50.12780">
    <property type="entry name" value="N-terminal domain of ligase-like"/>
    <property type="match status" value="1"/>
</dbReference>
<comment type="similarity">
    <text evidence="1">Belongs to the ATP-dependent AMP-binding enzyme family.</text>
</comment>
<keyword evidence="3" id="KW-0547">Nucleotide-binding</keyword>
<feature type="domain" description="AMP-binding enzyme C-terminal" evidence="6">
    <location>
        <begin position="412"/>
        <end position="487"/>
    </location>
</feature>
<organism evidence="7 8">
    <name type="scientific">Aestuariivirga litoralis</name>
    <dbReference type="NCBI Taxonomy" id="2650924"/>
    <lineage>
        <taxon>Bacteria</taxon>
        <taxon>Pseudomonadati</taxon>
        <taxon>Pseudomonadota</taxon>
        <taxon>Alphaproteobacteria</taxon>
        <taxon>Hyphomicrobiales</taxon>
        <taxon>Aestuariivirgaceae</taxon>
        <taxon>Aestuariivirga</taxon>
    </lineage>
</organism>
<sequence length="500" mass="53448">MILKSLLDARLPGDTALLASGREPLSYGQFSALAEDVFAALRRRGLSRNDKLAIVLPNGPDMAAAFVASACAVTAAPLNPAYREDEFRFYMDDLKAKALLVEEGSTSPAIAAAQRLGIPVLTLTPGPEAGAFNISGDAVAPPSVQGYAEEGDIALVLHTSGTTSRPKIVPLTHGNLLASANNIRNTLQLTEKDRCLNIMPLFHIHGLMAAVLATLTAGGSVFATPGFNALKFFAQVEEARPTWYTAVPTMHQAILSRAERNGEIIRANPLRFIRSSSASLPVPVFHALEEAFGCPVIEAYAMTENAHQMTSNQLPPGKRKPGFVGCAAGPMVAVMAPDGRILSAHEEGEVVTRGPNVTPGYENNPKANEAGFAFGWFHTGDQGFMDEDGYLKITGRLKEIINRGGEKIAPMEVDEVLMEHEAVAQVVTFAMPHDKLGEEVAAAVVLREGKTVTERELQDFANGRLAAFKVPKKIMILDEIPKGATGKLQRIGLAQKLGLA</sequence>
<feature type="domain" description="AMP-dependent synthetase/ligase" evidence="5">
    <location>
        <begin position="10"/>
        <end position="361"/>
    </location>
</feature>
<evidence type="ECO:0000256" key="4">
    <source>
        <dbReference type="ARBA" id="ARBA00022840"/>
    </source>
</evidence>
<evidence type="ECO:0000256" key="3">
    <source>
        <dbReference type="ARBA" id="ARBA00022741"/>
    </source>
</evidence>
<keyword evidence="8" id="KW-1185">Reference proteome</keyword>
<accession>A0A2W2AVS6</accession>
<protein>
    <submittedName>
        <fullName evidence="7">AMP-dependent synthetase</fullName>
    </submittedName>
</protein>
<gene>
    <name evidence="7" type="ORF">DK847_05135</name>
</gene>
<dbReference type="Proteomes" id="UP000248795">
    <property type="component" value="Unassembled WGS sequence"/>
</dbReference>
<dbReference type="Pfam" id="PF00501">
    <property type="entry name" value="AMP-binding"/>
    <property type="match status" value="1"/>
</dbReference>
<dbReference type="GO" id="GO:0031956">
    <property type="term" value="F:medium-chain fatty acid-CoA ligase activity"/>
    <property type="evidence" value="ECO:0007669"/>
    <property type="project" value="TreeGrafter"/>
</dbReference>
<proteinExistence type="inferred from homology"/>
<dbReference type="SUPFAM" id="SSF56801">
    <property type="entry name" value="Acetyl-CoA synthetase-like"/>
    <property type="match status" value="1"/>
</dbReference>